<dbReference type="Gene3D" id="3.80.10.10">
    <property type="entry name" value="Ribonuclease Inhibitor"/>
    <property type="match status" value="2"/>
</dbReference>
<dbReference type="PROSITE" id="PS51450">
    <property type="entry name" value="LRR"/>
    <property type="match status" value="6"/>
</dbReference>
<keyword evidence="3" id="KW-0677">Repeat</keyword>
<evidence type="ECO:0000256" key="4">
    <source>
        <dbReference type="SAM" id="Phobius"/>
    </source>
</evidence>
<keyword evidence="1" id="KW-0433">Leucine-rich repeat</keyword>
<feature type="transmembrane region" description="Helical" evidence="4">
    <location>
        <begin position="504"/>
        <end position="528"/>
    </location>
</feature>
<keyword evidence="4" id="KW-1133">Transmembrane helix</keyword>
<evidence type="ECO:0000256" key="2">
    <source>
        <dbReference type="ARBA" id="ARBA00022729"/>
    </source>
</evidence>
<dbReference type="InterPro" id="IPR050541">
    <property type="entry name" value="LRR_TM_domain-containing"/>
</dbReference>
<dbReference type="PANTHER" id="PTHR24369:SF210">
    <property type="entry name" value="CHAOPTIN-RELATED"/>
    <property type="match status" value="1"/>
</dbReference>
<dbReference type="GO" id="GO:0005886">
    <property type="term" value="C:plasma membrane"/>
    <property type="evidence" value="ECO:0007669"/>
    <property type="project" value="TreeGrafter"/>
</dbReference>
<feature type="transmembrane region" description="Helical" evidence="4">
    <location>
        <begin position="81"/>
        <end position="102"/>
    </location>
</feature>
<dbReference type="Pfam" id="PF13855">
    <property type="entry name" value="LRR_8"/>
    <property type="match status" value="3"/>
</dbReference>
<name>A0AAD8ECV8_DIPPU</name>
<dbReference type="SMART" id="SM00365">
    <property type="entry name" value="LRR_SD22"/>
    <property type="match status" value="4"/>
</dbReference>
<sequence length="621" mass="70117">MNCYFVVKEDELPDSPRPEGGLPLLPIDAIGTSEPWSPQRKKSKMIQNVVRKITSTCWRWFPKFSHRGHGESRLLVKKHRLRIISCNTMTLVFIVIFLMLIGHGDAICPAKCSCDDDTLRASCEETGLEVVPIQLNPDIRTINLRDNRIADVHYTLTFYSNLRALDVSRNRISSLGSNDFMLQEKLVSLNASGNQITNLSKFTFSGLKSLRNLDLSGNQIETLEDLSDNQLLDVPTGALRRLPSLRTLNLGDNLIETISDDAIPNLRDLRSLSLEWNVISYIHNAAFDGLLSLEFLNISYNNLTDVPKQQLSKLTSLEELDLSGNQFIAIGPIAFQSLFELRRLRLSSLPRLEKVDVRAFVDNIKLQSVFMERNIELNNIPTRLFHGNPLLVDISVRGNNFILLDASHFPLDQMDSLYLAGNPLHCNCSMLWLWMLARKQYDADLINVTHLPPTTDASPTAVTKAPNRILQLDIDEIRCEGPETVRHLLLVDVPEEEVRCDISWLAVIIVTIVVFTLFAVTCGFLLFLGSDRWCKKPELADTLPSHLHHPHQNGGVLMLVQKKDKMDGMDDFMLKSKDPMVNDVQYHTPHSLATWDSINKENVVADNRGLGITGFDKPPNL</sequence>
<organism evidence="5 6">
    <name type="scientific">Diploptera punctata</name>
    <name type="common">Pacific beetle cockroach</name>
    <dbReference type="NCBI Taxonomy" id="6984"/>
    <lineage>
        <taxon>Eukaryota</taxon>
        <taxon>Metazoa</taxon>
        <taxon>Ecdysozoa</taxon>
        <taxon>Arthropoda</taxon>
        <taxon>Hexapoda</taxon>
        <taxon>Insecta</taxon>
        <taxon>Pterygota</taxon>
        <taxon>Neoptera</taxon>
        <taxon>Polyneoptera</taxon>
        <taxon>Dictyoptera</taxon>
        <taxon>Blattodea</taxon>
        <taxon>Blaberoidea</taxon>
        <taxon>Blaberidae</taxon>
        <taxon>Diplopterinae</taxon>
        <taxon>Diploptera</taxon>
    </lineage>
</organism>
<reference evidence="5" key="2">
    <citation type="submission" date="2023-05" db="EMBL/GenBank/DDBJ databases">
        <authorList>
            <person name="Fouks B."/>
        </authorList>
    </citation>
    <scope>NUCLEOTIDE SEQUENCE</scope>
    <source>
        <strain evidence="5">Stay&amp;Tobe</strain>
        <tissue evidence="5">Testes</tissue>
    </source>
</reference>
<dbReference type="Proteomes" id="UP001233999">
    <property type="component" value="Unassembled WGS sequence"/>
</dbReference>
<dbReference type="InterPro" id="IPR032675">
    <property type="entry name" value="LRR_dom_sf"/>
</dbReference>
<evidence type="ECO:0000256" key="3">
    <source>
        <dbReference type="ARBA" id="ARBA00022737"/>
    </source>
</evidence>
<proteinExistence type="predicted"/>
<comment type="caution">
    <text evidence="5">The sequence shown here is derived from an EMBL/GenBank/DDBJ whole genome shotgun (WGS) entry which is preliminary data.</text>
</comment>
<reference evidence="5" key="1">
    <citation type="journal article" date="2023" name="IScience">
        <title>Live-bearing cockroach genome reveals convergent evolutionary mechanisms linked to viviparity in insects and beyond.</title>
        <authorList>
            <person name="Fouks B."/>
            <person name="Harrison M.C."/>
            <person name="Mikhailova A.A."/>
            <person name="Marchal E."/>
            <person name="English S."/>
            <person name="Carruthers M."/>
            <person name="Jennings E.C."/>
            <person name="Chiamaka E.L."/>
            <person name="Frigard R.A."/>
            <person name="Pippel M."/>
            <person name="Attardo G.M."/>
            <person name="Benoit J.B."/>
            <person name="Bornberg-Bauer E."/>
            <person name="Tobe S.S."/>
        </authorList>
    </citation>
    <scope>NUCLEOTIDE SEQUENCE</scope>
    <source>
        <strain evidence="5">Stay&amp;Tobe</strain>
    </source>
</reference>
<evidence type="ECO:0000313" key="6">
    <source>
        <dbReference type="Proteomes" id="UP001233999"/>
    </source>
</evidence>
<evidence type="ECO:0000313" key="5">
    <source>
        <dbReference type="EMBL" id="KAJ9585658.1"/>
    </source>
</evidence>
<dbReference type="AlphaFoldDB" id="A0AAD8ECV8"/>
<dbReference type="PANTHER" id="PTHR24369">
    <property type="entry name" value="ANTIGEN BSP, PUTATIVE-RELATED"/>
    <property type="match status" value="1"/>
</dbReference>
<dbReference type="EMBL" id="JASPKZ010007253">
    <property type="protein sequence ID" value="KAJ9585658.1"/>
    <property type="molecule type" value="Genomic_DNA"/>
</dbReference>
<keyword evidence="4" id="KW-0472">Membrane</keyword>
<dbReference type="SUPFAM" id="SSF52058">
    <property type="entry name" value="L domain-like"/>
    <property type="match status" value="1"/>
</dbReference>
<keyword evidence="6" id="KW-1185">Reference proteome</keyword>
<keyword evidence="2" id="KW-0732">Signal</keyword>
<evidence type="ECO:0000256" key="1">
    <source>
        <dbReference type="ARBA" id="ARBA00022614"/>
    </source>
</evidence>
<accession>A0AAD8ECV8</accession>
<protein>
    <submittedName>
        <fullName evidence="5">Uncharacterized protein</fullName>
    </submittedName>
</protein>
<keyword evidence="4" id="KW-0812">Transmembrane</keyword>
<dbReference type="InterPro" id="IPR003591">
    <property type="entry name" value="Leu-rich_rpt_typical-subtyp"/>
</dbReference>
<gene>
    <name evidence="5" type="ORF">L9F63_002546</name>
</gene>
<dbReference type="PRINTS" id="PR00019">
    <property type="entry name" value="LEURICHRPT"/>
</dbReference>
<dbReference type="SMART" id="SM00364">
    <property type="entry name" value="LRR_BAC"/>
    <property type="match status" value="5"/>
</dbReference>
<dbReference type="InterPro" id="IPR001611">
    <property type="entry name" value="Leu-rich_rpt"/>
</dbReference>
<dbReference type="SMART" id="SM00369">
    <property type="entry name" value="LRR_TYP"/>
    <property type="match status" value="7"/>
</dbReference>